<dbReference type="KEGG" id="tmk:QGN29_04360"/>
<evidence type="ECO:0000259" key="1">
    <source>
        <dbReference type="Pfam" id="PF00561"/>
    </source>
</evidence>
<dbReference type="Proteomes" id="UP001268683">
    <property type="component" value="Chromosome"/>
</dbReference>
<dbReference type="PANTHER" id="PTHR43798">
    <property type="entry name" value="MONOACYLGLYCEROL LIPASE"/>
    <property type="match status" value="1"/>
</dbReference>
<dbReference type="GO" id="GO:0016787">
    <property type="term" value="F:hydrolase activity"/>
    <property type="evidence" value="ECO:0007669"/>
    <property type="project" value="UniProtKB-KW"/>
</dbReference>
<feature type="domain" description="AB hydrolase-1" evidence="1">
    <location>
        <begin position="18"/>
        <end position="235"/>
    </location>
</feature>
<reference evidence="2" key="1">
    <citation type="submission" date="2023-04" db="EMBL/GenBank/DDBJ databases">
        <title>Complete genome sequence of Temperatibacter marinus.</title>
        <authorList>
            <person name="Rong J.-C."/>
            <person name="Yi M.-L."/>
            <person name="Zhao Q."/>
        </authorList>
    </citation>
    <scope>NUCLEOTIDE SEQUENCE</scope>
    <source>
        <strain evidence="2">NBRC 110045</strain>
    </source>
</reference>
<dbReference type="AlphaFoldDB" id="A0AA52HBB9"/>
<dbReference type="PRINTS" id="PR00111">
    <property type="entry name" value="ABHYDROLASE"/>
</dbReference>
<dbReference type="Gene3D" id="3.40.50.1820">
    <property type="entry name" value="alpha/beta hydrolase"/>
    <property type="match status" value="1"/>
</dbReference>
<protein>
    <submittedName>
        <fullName evidence="2">Alpha/beta hydrolase</fullName>
    </submittedName>
</protein>
<sequence>MVVSWAYKTIGAEQQGIPIIWLHGWGQDHHSLLKIASSLDHQGPHYLFDQPGFGETERLMKGAGTAVYATMLKEQLEALEIEGPVILVGHSFGCRVSVQMAHLFPEWVAGVVMIAGAGLKRRRSPLWLLKSWTLKLKGKIAHLQDFMFKTNKRDEFRRRYGSVDYKNAGELRETFVKVVNENLADRARSIACPTLLLYGQFDTETPPSMGQKYARLIPHSNYIELSSLGHLDVLDRGAYQVKAYLDDFLKGYDT</sequence>
<dbReference type="RefSeq" id="WP_310799458.1">
    <property type="nucleotide sequence ID" value="NZ_CP123872.1"/>
</dbReference>
<evidence type="ECO:0000313" key="3">
    <source>
        <dbReference type="Proteomes" id="UP001268683"/>
    </source>
</evidence>
<dbReference type="InterPro" id="IPR000073">
    <property type="entry name" value="AB_hydrolase_1"/>
</dbReference>
<evidence type="ECO:0000313" key="2">
    <source>
        <dbReference type="EMBL" id="WND03605.1"/>
    </source>
</evidence>
<dbReference type="PANTHER" id="PTHR43798:SF33">
    <property type="entry name" value="HYDROLASE, PUTATIVE (AFU_ORTHOLOGUE AFUA_2G14860)-RELATED"/>
    <property type="match status" value="1"/>
</dbReference>
<name>A0AA52HBB9_9PROT</name>
<keyword evidence="3" id="KW-1185">Reference proteome</keyword>
<dbReference type="SUPFAM" id="SSF53474">
    <property type="entry name" value="alpha/beta-Hydrolases"/>
    <property type="match status" value="1"/>
</dbReference>
<dbReference type="InterPro" id="IPR029058">
    <property type="entry name" value="AB_hydrolase_fold"/>
</dbReference>
<proteinExistence type="predicted"/>
<dbReference type="InterPro" id="IPR050266">
    <property type="entry name" value="AB_hydrolase_sf"/>
</dbReference>
<dbReference type="EMBL" id="CP123872">
    <property type="protein sequence ID" value="WND03605.1"/>
    <property type="molecule type" value="Genomic_DNA"/>
</dbReference>
<dbReference type="GO" id="GO:0016020">
    <property type="term" value="C:membrane"/>
    <property type="evidence" value="ECO:0007669"/>
    <property type="project" value="TreeGrafter"/>
</dbReference>
<dbReference type="Pfam" id="PF00561">
    <property type="entry name" value="Abhydrolase_1"/>
    <property type="match status" value="1"/>
</dbReference>
<organism evidence="2 3">
    <name type="scientific">Temperatibacter marinus</name>
    <dbReference type="NCBI Taxonomy" id="1456591"/>
    <lineage>
        <taxon>Bacteria</taxon>
        <taxon>Pseudomonadati</taxon>
        <taxon>Pseudomonadota</taxon>
        <taxon>Alphaproteobacteria</taxon>
        <taxon>Kordiimonadales</taxon>
        <taxon>Temperatibacteraceae</taxon>
        <taxon>Temperatibacter</taxon>
    </lineage>
</organism>
<gene>
    <name evidence="2" type="ORF">QGN29_04360</name>
</gene>
<keyword evidence="2" id="KW-0378">Hydrolase</keyword>
<accession>A0AA52HBB9</accession>